<keyword evidence="3" id="KW-1185">Reference proteome</keyword>
<dbReference type="InterPro" id="IPR029069">
    <property type="entry name" value="HotDog_dom_sf"/>
</dbReference>
<dbReference type="Proteomes" id="UP001562065">
    <property type="component" value="Unassembled WGS sequence"/>
</dbReference>
<evidence type="ECO:0000313" key="3">
    <source>
        <dbReference type="Proteomes" id="UP001562065"/>
    </source>
</evidence>
<dbReference type="Gene3D" id="3.10.129.10">
    <property type="entry name" value="Hotdog Thioesterase"/>
    <property type="match status" value="1"/>
</dbReference>
<comment type="caution">
    <text evidence="2">The sequence shown here is derived from an EMBL/GenBank/DDBJ whole genome shotgun (WGS) entry which is preliminary data.</text>
</comment>
<dbReference type="InterPro" id="IPR012660">
    <property type="entry name" value="YiiD_C"/>
</dbReference>
<reference evidence="2 3" key="1">
    <citation type="submission" date="2024-07" db="EMBL/GenBank/DDBJ databases">
        <authorList>
            <person name="Ren Q."/>
        </authorList>
    </citation>
    <scope>NUCLEOTIDE SEQUENCE [LARGE SCALE GENOMIC DNA]</scope>
    <source>
        <strain evidence="2 3">REN37</strain>
    </source>
</reference>
<protein>
    <submittedName>
        <fullName evidence="2">YiiD C-terminal domain-containing protein</fullName>
    </submittedName>
</protein>
<dbReference type="SUPFAM" id="SSF54637">
    <property type="entry name" value="Thioesterase/thiol ester dehydrase-isomerase"/>
    <property type="match status" value="1"/>
</dbReference>
<name>A0ABV4AKQ8_9GAMM</name>
<sequence>MTDLTALTERICDRIPLTRQLGFTLAEHRPGQLRMTAPLAPHINDKGTFFAGSQSALLTLAGWSLTTLEAEAVNSDLGNNVVAVESSLRYLAPLAADAVITARASDDALTLFRERYARKGKAVLMLTVTLCDPHGKLASEFDAVYLARRVDPAH</sequence>
<gene>
    <name evidence="2" type="ORF">AB5I84_08990</name>
</gene>
<dbReference type="EMBL" id="JBGCUO010000001">
    <property type="protein sequence ID" value="MEY1662280.1"/>
    <property type="molecule type" value="Genomic_DNA"/>
</dbReference>
<dbReference type="RefSeq" id="WP_369455516.1">
    <property type="nucleotide sequence ID" value="NZ_JBGCUO010000001.1"/>
</dbReference>
<feature type="domain" description="Thioesterase putative" evidence="1">
    <location>
        <begin position="5"/>
        <end position="147"/>
    </location>
</feature>
<accession>A0ABV4AKQ8</accession>
<dbReference type="Pfam" id="PF09500">
    <property type="entry name" value="YiiD_C"/>
    <property type="match status" value="1"/>
</dbReference>
<evidence type="ECO:0000259" key="1">
    <source>
        <dbReference type="Pfam" id="PF09500"/>
    </source>
</evidence>
<organism evidence="2 3">
    <name type="scientific">Isoalcanivorax beigongshangi</name>
    <dbReference type="NCBI Taxonomy" id="3238810"/>
    <lineage>
        <taxon>Bacteria</taxon>
        <taxon>Pseudomonadati</taxon>
        <taxon>Pseudomonadota</taxon>
        <taxon>Gammaproteobacteria</taxon>
        <taxon>Oceanospirillales</taxon>
        <taxon>Alcanivoracaceae</taxon>
        <taxon>Isoalcanivorax</taxon>
    </lineage>
</organism>
<proteinExistence type="predicted"/>
<evidence type="ECO:0000313" key="2">
    <source>
        <dbReference type="EMBL" id="MEY1662280.1"/>
    </source>
</evidence>